<organism evidence="2">
    <name type="scientific">Trichuris suis</name>
    <name type="common">pig whipworm</name>
    <dbReference type="NCBI Taxonomy" id="68888"/>
    <lineage>
        <taxon>Eukaryota</taxon>
        <taxon>Metazoa</taxon>
        <taxon>Ecdysozoa</taxon>
        <taxon>Nematoda</taxon>
        <taxon>Enoplea</taxon>
        <taxon>Dorylaimia</taxon>
        <taxon>Trichinellida</taxon>
        <taxon>Trichuridae</taxon>
        <taxon>Trichuris</taxon>
    </lineage>
</organism>
<dbReference type="GO" id="GO:0016791">
    <property type="term" value="F:phosphatase activity"/>
    <property type="evidence" value="ECO:0007669"/>
    <property type="project" value="UniProtKB-ARBA"/>
</dbReference>
<dbReference type="PANTHER" id="PTHR16469:SF27">
    <property type="entry name" value="UBIQUITIN-ASSOCIATED AND SH3 DOMAIN-CONTAINING BA-RELATED"/>
    <property type="match status" value="1"/>
</dbReference>
<evidence type="ECO:0000256" key="1">
    <source>
        <dbReference type="SAM" id="MobiDB-lite"/>
    </source>
</evidence>
<evidence type="ECO:0008006" key="3">
    <source>
        <dbReference type="Google" id="ProtNLM"/>
    </source>
</evidence>
<gene>
    <name evidence="2" type="ORF">M514_19964</name>
</gene>
<dbReference type="Gene3D" id="3.40.50.1240">
    <property type="entry name" value="Phosphoglycerate mutase-like"/>
    <property type="match status" value="2"/>
</dbReference>
<reference evidence="2" key="1">
    <citation type="journal article" date="2014" name="Nat. Genet.">
        <title>Genome and transcriptome of the porcine whipworm Trichuris suis.</title>
        <authorList>
            <person name="Jex A.R."/>
            <person name="Nejsum P."/>
            <person name="Schwarz E.M."/>
            <person name="Hu L."/>
            <person name="Young N.D."/>
            <person name="Hall R.S."/>
            <person name="Korhonen P.K."/>
            <person name="Liao S."/>
            <person name="Thamsborg S."/>
            <person name="Xia J."/>
            <person name="Xu P."/>
            <person name="Wang S."/>
            <person name="Scheerlinck J.P."/>
            <person name="Hofmann A."/>
            <person name="Sternberg P.W."/>
            <person name="Wang J."/>
            <person name="Gasser R.B."/>
        </authorList>
    </citation>
    <scope>NUCLEOTIDE SEQUENCE [LARGE SCALE GENOMIC DNA]</scope>
    <source>
        <strain evidence="2">DCEP-RM93F</strain>
    </source>
</reference>
<dbReference type="CDD" id="cd07067">
    <property type="entry name" value="HP_PGM_like"/>
    <property type="match status" value="2"/>
</dbReference>
<sequence length="770" mass="87365">MQTTYKKHSIQVHLHSKNISKFDAGKNGCFLLLLFQCYRVKMSKNPKSKAGSSSNPKSLSQKSNVSSAGGGDAASLSAMTDPAGYSVMYSAAESQYYTGSVNQAGPSIAQNLEDQIVSKMSQNKIQPTQDKANLSGRRVFLMRNAERLDRIFPEWLDMSINEQGKFRPYDLNQPVSLPKRTGGYQCYRNDTPISELGNVTGMMIGRGMKMNRQEPYKIYVSPAFRCIQTCHSLQKTLEKQNVKMCVEPSFFEWMGWYENLPVWLTIDELLAFSYKVDSTYKPLLSADDVRQRRGETPVAFYQRCADAMKKILDKEIENGNMLFVVHSLTVDALCRFLQGKPAKDVPRHEMDQMGRQYPYCTVVGFEELTNKTWRLVPNALPPKQAIKLSLYRFDAGKNGCFLLLLFQCYRVKMSKNPKSKAGSSSNPKSLSQKSNVSSAGGGDAASLSAMTDPAGYSVMYSAAESQYYTGSVNQAGPSIAQNLEDQIVSKMSQNKIQATQDKANLSGRRVFLMRNAERLDRIFPEWLDMSINEQGKFRPYDLNQPVSLPKRTGGYQCYRNDTPISELGNVTGMMIGRGMKMNRQEPYKIYVSPAFRCIQTCHSLQKTLEKQNVKMCVEPSFFEWMGWYENLPVWLTIDELLAFSYKVDSTYKPLLSADDVRQRRGETPVAFYQRCADAMKKILDKEIENGNMLFVVHSLTVDALCRFLQGKPAKDVPRHEMDQMGRQYPYCTVVGFEELTNKTWRLVPNALPPVTYLEFSNRPNTDFLTR</sequence>
<protein>
    <recommendedName>
        <fullName evidence="3">Phosphoglycerate mutase family protein</fullName>
    </recommendedName>
</protein>
<dbReference type="SUPFAM" id="SSF53254">
    <property type="entry name" value="Phosphoglycerate mutase-like"/>
    <property type="match status" value="2"/>
</dbReference>
<feature type="compositionally biased region" description="Low complexity" evidence="1">
    <location>
        <begin position="423"/>
        <end position="444"/>
    </location>
</feature>
<name>A0A085NEI5_9BILA</name>
<dbReference type="InterPro" id="IPR013078">
    <property type="entry name" value="His_Pase_superF_clade-1"/>
</dbReference>
<dbReference type="AlphaFoldDB" id="A0A085NEI5"/>
<dbReference type="InterPro" id="IPR029033">
    <property type="entry name" value="His_PPase_superfam"/>
</dbReference>
<proteinExistence type="predicted"/>
<dbReference type="EMBL" id="KL367510">
    <property type="protein sequence ID" value="KFD67881.1"/>
    <property type="molecule type" value="Genomic_DNA"/>
</dbReference>
<evidence type="ECO:0000313" key="2">
    <source>
        <dbReference type="EMBL" id="KFD67881.1"/>
    </source>
</evidence>
<dbReference type="PANTHER" id="PTHR16469">
    <property type="entry name" value="UBIQUITIN-ASSOCIATED AND SH3 DOMAIN-CONTAINING BA-RELATED"/>
    <property type="match status" value="1"/>
</dbReference>
<accession>A0A085NEI5</accession>
<feature type="compositionally biased region" description="Low complexity" evidence="1">
    <location>
        <begin position="52"/>
        <end position="73"/>
    </location>
</feature>
<feature type="region of interest" description="Disordered" evidence="1">
    <location>
        <begin position="45"/>
        <end position="73"/>
    </location>
</feature>
<dbReference type="InterPro" id="IPR051710">
    <property type="entry name" value="Phosphatase_SH3-domain"/>
</dbReference>
<feature type="region of interest" description="Disordered" evidence="1">
    <location>
        <begin position="416"/>
        <end position="444"/>
    </location>
</feature>
<dbReference type="Pfam" id="PF00300">
    <property type="entry name" value="His_Phos_1"/>
    <property type="match status" value="2"/>
</dbReference>
<dbReference type="Proteomes" id="UP000030758">
    <property type="component" value="Unassembled WGS sequence"/>
</dbReference>